<evidence type="ECO:0000259" key="12">
    <source>
        <dbReference type="Pfam" id="PF07687"/>
    </source>
</evidence>
<name>A0A423PII3_9GAMM</name>
<evidence type="ECO:0000256" key="8">
    <source>
        <dbReference type="ARBA" id="ARBA00022801"/>
    </source>
</evidence>
<dbReference type="CDD" id="cd08659">
    <property type="entry name" value="M20_ArgE_DapE-like"/>
    <property type="match status" value="1"/>
</dbReference>
<feature type="domain" description="Peptidase M20 dimerisation" evidence="12">
    <location>
        <begin position="172"/>
        <end position="273"/>
    </location>
</feature>
<dbReference type="SUPFAM" id="SSF53187">
    <property type="entry name" value="Zn-dependent exopeptidases"/>
    <property type="match status" value="1"/>
</dbReference>
<proteinExistence type="inferred from homology"/>
<protein>
    <recommendedName>
        <fullName evidence="6">Probable succinyl-diaminopimelate desuccinylase</fullName>
        <ecNumber evidence="5">3.5.1.18</ecNumber>
    </recommendedName>
</protein>
<dbReference type="Gene3D" id="3.30.70.360">
    <property type="match status" value="1"/>
</dbReference>
<dbReference type="Pfam" id="PF07687">
    <property type="entry name" value="M20_dimer"/>
    <property type="match status" value="1"/>
</dbReference>
<dbReference type="RefSeq" id="WP_123631776.1">
    <property type="nucleotide sequence ID" value="NZ_AYKH01000034.1"/>
</dbReference>
<comment type="caution">
    <text evidence="13">The sequence shown here is derived from an EMBL/GenBank/DDBJ whole genome shotgun (WGS) entry which is preliminary data.</text>
</comment>
<dbReference type="InterPro" id="IPR011650">
    <property type="entry name" value="Peptidase_M20_dimer"/>
</dbReference>
<comment type="cofactor">
    <cofactor evidence="2">
        <name>Zn(2+)</name>
        <dbReference type="ChEBI" id="CHEBI:29105"/>
    </cofactor>
</comment>
<comment type="similarity">
    <text evidence="4">Belongs to the peptidase M20A family.</text>
</comment>
<organism evidence="13 14">
    <name type="scientific">Salinisphaera orenii MK-B5</name>
    <dbReference type="NCBI Taxonomy" id="856730"/>
    <lineage>
        <taxon>Bacteria</taxon>
        <taxon>Pseudomonadati</taxon>
        <taxon>Pseudomonadota</taxon>
        <taxon>Gammaproteobacteria</taxon>
        <taxon>Salinisphaerales</taxon>
        <taxon>Salinisphaeraceae</taxon>
        <taxon>Salinisphaera</taxon>
    </lineage>
</organism>
<evidence type="ECO:0000256" key="4">
    <source>
        <dbReference type="ARBA" id="ARBA00006247"/>
    </source>
</evidence>
<keyword evidence="8" id="KW-0378">Hydrolase</keyword>
<evidence type="ECO:0000256" key="9">
    <source>
        <dbReference type="ARBA" id="ARBA00022833"/>
    </source>
</evidence>
<dbReference type="SUPFAM" id="SSF55031">
    <property type="entry name" value="Bacterial exopeptidase dimerisation domain"/>
    <property type="match status" value="1"/>
</dbReference>
<dbReference type="Gene3D" id="3.40.630.10">
    <property type="entry name" value="Zn peptidases"/>
    <property type="match status" value="1"/>
</dbReference>
<comment type="pathway">
    <text evidence="3">Amino-acid biosynthesis; L-lysine biosynthesis via DAP pathway; LL-2,6-diaminopimelate from (S)-tetrahydrodipicolinate (succinylase route): step 3/3.</text>
</comment>
<dbReference type="GO" id="GO:0009089">
    <property type="term" value="P:lysine biosynthetic process via diaminopimelate"/>
    <property type="evidence" value="ECO:0007669"/>
    <property type="project" value="UniProtKB-UniPathway"/>
</dbReference>
<dbReference type="NCBIfam" id="TIGR01910">
    <property type="entry name" value="DapE-ArgE"/>
    <property type="match status" value="1"/>
</dbReference>
<evidence type="ECO:0000256" key="1">
    <source>
        <dbReference type="ARBA" id="ARBA00001941"/>
    </source>
</evidence>
<dbReference type="EMBL" id="AYKH01000034">
    <property type="protein sequence ID" value="ROO25410.1"/>
    <property type="molecule type" value="Genomic_DNA"/>
</dbReference>
<accession>A0A423PII3</accession>
<dbReference type="Proteomes" id="UP000283993">
    <property type="component" value="Unassembled WGS sequence"/>
</dbReference>
<dbReference type="GO" id="GO:0009014">
    <property type="term" value="F:succinyl-diaminopimelate desuccinylase activity"/>
    <property type="evidence" value="ECO:0007669"/>
    <property type="project" value="UniProtKB-EC"/>
</dbReference>
<evidence type="ECO:0000313" key="14">
    <source>
        <dbReference type="Proteomes" id="UP000283993"/>
    </source>
</evidence>
<reference evidence="13 14" key="1">
    <citation type="submission" date="2013-10" db="EMBL/GenBank/DDBJ databases">
        <title>Salinisphaera orenii MK-B5 Genome Sequencing.</title>
        <authorList>
            <person name="Lai Q."/>
            <person name="Li C."/>
            <person name="Shao Z."/>
        </authorList>
    </citation>
    <scope>NUCLEOTIDE SEQUENCE [LARGE SCALE GENOMIC DNA]</scope>
    <source>
        <strain evidence="13 14">MK-B5</strain>
    </source>
</reference>
<evidence type="ECO:0000256" key="5">
    <source>
        <dbReference type="ARBA" id="ARBA00011921"/>
    </source>
</evidence>
<dbReference type="GO" id="GO:0046872">
    <property type="term" value="F:metal ion binding"/>
    <property type="evidence" value="ECO:0007669"/>
    <property type="project" value="UniProtKB-KW"/>
</dbReference>
<dbReference type="InterPro" id="IPR050072">
    <property type="entry name" value="Peptidase_M20A"/>
</dbReference>
<sequence length="375" mass="39085">MPSTDPVALTQALVRYKTVNPPGEEHDCAHHLGDMLAAAGFDVTYVDAGERRTNVVARLGNGAGTPLCFTGHIDTVPLGAQPWRVDPFGGEVVDGRLYGRGATDMKAGVAAFVAAAIDHADALAAGPGVVLVITSGEETGCDGAFHLTEQAGVLGEAGAMVVAEPTSNQPLVGHKGALWLRAFARGVTAHGSTPEHGDNAVYKAARMVGALERFDFGRPAHEVLGRDTLNVGTIAGGMNMNSVPDVCEVGIDIRTTPGASHADIRRDLEADLGGDLAELETLVDLEGVWTDPGDAWVAEVYAVMAEMLGETPVPRGAAFFTDASALTPHYGDIPTVILGPGEAALAHQTDEYCVVDRITQAKAAYATLMQRWSAA</sequence>
<gene>
    <name evidence="13" type="ORF">SAOR_12750</name>
</gene>
<dbReference type="InterPro" id="IPR001261">
    <property type="entry name" value="ArgE/DapE_CS"/>
</dbReference>
<comment type="cofactor">
    <cofactor evidence="1">
        <name>Co(2+)</name>
        <dbReference type="ChEBI" id="CHEBI:48828"/>
    </cofactor>
</comment>
<dbReference type="UniPathway" id="UPA00034">
    <property type="reaction ID" value="UER00021"/>
</dbReference>
<evidence type="ECO:0000256" key="7">
    <source>
        <dbReference type="ARBA" id="ARBA00022723"/>
    </source>
</evidence>
<dbReference type="InterPro" id="IPR036264">
    <property type="entry name" value="Bact_exopeptidase_dim_dom"/>
</dbReference>
<evidence type="ECO:0000256" key="2">
    <source>
        <dbReference type="ARBA" id="ARBA00001947"/>
    </source>
</evidence>
<dbReference type="InterPro" id="IPR010182">
    <property type="entry name" value="ArgE/DapE"/>
</dbReference>
<dbReference type="AlphaFoldDB" id="A0A423PII3"/>
<keyword evidence="10" id="KW-0170">Cobalt</keyword>
<dbReference type="Pfam" id="PF01546">
    <property type="entry name" value="Peptidase_M20"/>
    <property type="match status" value="1"/>
</dbReference>
<keyword evidence="7" id="KW-0479">Metal-binding</keyword>
<evidence type="ECO:0000256" key="6">
    <source>
        <dbReference type="ARBA" id="ARBA00016853"/>
    </source>
</evidence>
<evidence type="ECO:0000313" key="13">
    <source>
        <dbReference type="EMBL" id="ROO25410.1"/>
    </source>
</evidence>
<dbReference type="InterPro" id="IPR002933">
    <property type="entry name" value="Peptidase_M20"/>
</dbReference>
<comment type="catalytic activity">
    <reaction evidence="11">
        <text>N-succinyl-(2S,6S)-2,6-diaminopimelate + H2O = (2S,6S)-2,6-diaminopimelate + succinate</text>
        <dbReference type="Rhea" id="RHEA:22608"/>
        <dbReference type="ChEBI" id="CHEBI:15377"/>
        <dbReference type="ChEBI" id="CHEBI:30031"/>
        <dbReference type="ChEBI" id="CHEBI:57609"/>
        <dbReference type="ChEBI" id="CHEBI:58087"/>
        <dbReference type="EC" id="3.5.1.18"/>
    </reaction>
</comment>
<evidence type="ECO:0000256" key="10">
    <source>
        <dbReference type="ARBA" id="ARBA00023285"/>
    </source>
</evidence>
<dbReference type="PANTHER" id="PTHR43808:SF32">
    <property type="entry name" value="ARGE_DAPE-RELATED DEACYLASE"/>
    <property type="match status" value="1"/>
</dbReference>
<keyword evidence="14" id="KW-1185">Reference proteome</keyword>
<dbReference type="EC" id="3.5.1.18" evidence="5"/>
<evidence type="ECO:0000256" key="3">
    <source>
        <dbReference type="ARBA" id="ARBA00005130"/>
    </source>
</evidence>
<evidence type="ECO:0000256" key="11">
    <source>
        <dbReference type="ARBA" id="ARBA00051301"/>
    </source>
</evidence>
<dbReference type="PROSITE" id="PS00759">
    <property type="entry name" value="ARGE_DAPE_CPG2_2"/>
    <property type="match status" value="1"/>
</dbReference>
<dbReference type="PANTHER" id="PTHR43808">
    <property type="entry name" value="ACETYLORNITHINE DEACETYLASE"/>
    <property type="match status" value="1"/>
</dbReference>
<keyword evidence="9" id="KW-0862">Zinc</keyword>